<dbReference type="EMBL" id="AZBU02000006">
    <property type="protein sequence ID" value="TKR71861.1"/>
    <property type="molecule type" value="Genomic_DNA"/>
</dbReference>
<comment type="function">
    <text evidence="1">Central component in molecular interactions underlying sperm crawling. Forms an extensive filament system that extends from sperm villipoda, along the leading edge of the pseudopod.</text>
</comment>
<sequence>MDHKISFQPSEAITFQSLTAKQSVELQVKNGWDKPIIFKMKSTRPALFKMRPVYGLVATGETRKIRLLFKGFDSACRPPSSRDRFTIVLAPAPEKCTEAARVWREGKASQVTQQAIRKVLKVVFDEKKSEDPVKPEEDPTLPAAAPTPADPPVATPPPAAPTSAMAPPSKMEQTQMQEHSQKYVTCAVPRRTPSTSAPALAASTSAASVVPAPPVALATQPAPVATKKSPVSSNATTPTSTKKTSTSAASSVASSSVVSSSVASSSVASSSVASSSKNEEEDSSSSTSSSSSDKAK</sequence>
<evidence type="ECO:0000256" key="1">
    <source>
        <dbReference type="RuleBase" id="RU003425"/>
    </source>
</evidence>
<gene>
    <name evidence="4" type="ORF">L596_019394</name>
</gene>
<dbReference type="InterPro" id="IPR008962">
    <property type="entry name" value="PapD-like_sf"/>
</dbReference>
<dbReference type="PROSITE" id="PS50202">
    <property type="entry name" value="MSP"/>
    <property type="match status" value="1"/>
</dbReference>
<evidence type="ECO:0000313" key="5">
    <source>
        <dbReference type="Proteomes" id="UP000298663"/>
    </source>
</evidence>
<proteinExistence type="predicted"/>
<keyword evidence="1" id="KW-0206">Cytoskeleton</keyword>
<comment type="caution">
    <text evidence="4">The sequence shown here is derived from an EMBL/GenBank/DDBJ whole genome shotgun (WGS) entry which is preliminary data.</text>
</comment>
<dbReference type="STRING" id="34508.A0A4U5MQH0"/>
<feature type="compositionally biased region" description="Basic and acidic residues" evidence="2">
    <location>
        <begin position="127"/>
        <end position="137"/>
    </location>
</feature>
<evidence type="ECO:0000313" key="4">
    <source>
        <dbReference type="EMBL" id="TKR71861.1"/>
    </source>
</evidence>
<evidence type="ECO:0000256" key="2">
    <source>
        <dbReference type="SAM" id="MobiDB-lite"/>
    </source>
</evidence>
<protein>
    <recommendedName>
        <fullName evidence="1">Major sperm protein</fullName>
    </recommendedName>
</protein>
<name>A0A4U5MQH0_STECR</name>
<dbReference type="SUPFAM" id="SSF49354">
    <property type="entry name" value="PapD-like"/>
    <property type="match status" value="1"/>
</dbReference>
<evidence type="ECO:0000259" key="3">
    <source>
        <dbReference type="PROSITE" id="PS50202"/>
    </source>
</evidence>
<dbReference type="Pfam" id="PF00635">
    <property type="entry name" value="Motile_Sperm"/>
    <property type="match status" value="1"/>
</dbReference>
<dbReference type="InterPro" id="IPR000535">
    <property type="entry name" value="MSP_dom"/>
</dbReference>
<dbReference type="Gene3D" id="2.60.40.10">
    <property type="entry name" value="Immunoglobulins"/>
    <property type="match status" value="1"/>
</dbReference>
<dbReference type="OrthoDB" id="5873870at2759"/>
<feature type="compositionally biased region" description="Low complexity" evidence="2">
    <location>
        <begin position="192"/>
        <end position="276"/>
    </location>
</feature>
<reference evidence="4 5" key="2">
    <citation type="journal article" date="2019" name="G3 (Bethesda)">
        <title>Hybrid Assembly of the Genome of the Entomopathogenic Nematode Steinernema carpocapsae Identifies the X-Chromosome.</title>
        <authorList>
            <person name="Serra L."/>
            <person name="Macchietto M."/>
            <person name="Macias-Munoz A."/>
            <person name="McGill C.J."/>
            <person name="Rodriguez I.M."/>
            <person name="Rodriguez B."/>
            <person name="Murad R."/>
            <person name="Mortazavi A."/>
        </authorList>
    </citation>
    <scope>NUCLEOTIDE SEQUENCE [LARGE SCALE GENOMIC DNA]</scope>
    <source>
        <strain evidence="4 5">ALL</strain>
    </source>
</reference>
<accession>A0A4U5MQH0</accession>
<organism evidence="4 5">
    <name type="scientific">Steinernema carpocapsae</name>
    <name type="common">Entomopathogenic nematode</name>
    <dbReference type="NCBI Taxonomy" id="34508"/>
    <lineage>
        <taxon>Eukaryota</taxon>
        <taxon>Metazoa</taxon>
        <taxon>Ecdysozoa</taxon>
        <taxon>Nematoda</taxon>
        <taxon>Chromadorea</taxon>
        <taxon>Rhabditida</taxon>
        <taxon>Tylenchina</taxon>
        <taxon>Panagrolaimomorpha</taxon>
        <taxon>Strongyloidoidea</taxon>
        <taxon>Steinernematidae</taxon>
        <taxon>Steinernema</taxon>
    </lineage>
</organism>
<feature type="domain" description="MSP" evidence="3">
    <location>
        <begin position="4"/>
        <end position="121"/>
    </location>
</feature>
<feature type="compositionally biased region" description="Low complexity" evidence="2">
    <location>
        <begin position="284"/>
        <end position="296"/>
    </location>
</feature>
<feature type="compositionally biased region" description="Pro residues" evidence="2">
    <location>
        <begin position="148"/>
        <end position="160"/>
    </location>
</feature>
<keyword evidence="1" id="KW-0963">Cytoplasm</keyword>
<reference evidence="4 5" key="1">
    <citation type="journal article" date="2015" name="Genome Biol.">
        <title>Comparative genomics of Steinernema reveals deeply conserved gene regulatory networks.</title>
        <authorList>
            <person name="Dillman A.R."/>
            <person name="Macchietto M."/>
            <person name="Porter C.F."/>
            <person name="Rogers A."/>
            <person name="Williams B."/>
            <person name="Antoshechkin I."/>
            <person name="Lee M.M."/>
            <person name="Goodwin Z."/>
            <person name="Lu X."/>
            <person name="Lewis E.E."/>
            <person name="Goodrich-Blair H."/>
            <person name="Stock S.P."/>
            <person name="Adams B.J."/>
            <person name="Sternberg P.W."/>
            <person name="Mortazavi A."/>
        </authorList>
    </citation>
    <scope>NUCLEOTIDE SEQUENCE [LARGE SCALE GENOMIC DNA]</scope>
    <source>
        <strain evidence="4 5">ALL</strain>
    </source>
</reference>
<feature type="region of interest" description="Disordered" evidence="2">
    <location>
        <begin position="127"/>
        <end position="296"/>
    </location>
</feature>
<dbReference type="Proteomes" id="UP000298663">
    <property type="component" value="Unassembled WGS sequence"/>
</dbReference>
<dbReference type="InterPro" id="IPR013783">
    <property type="entry name" value="Ig-like_fold"/>
</dbReference>
<keyword evidence="5" id="KW-1185">Reference proteome</keyword>
<dbReference type="AlphaFoldDB" id="A0A4U5MQH0"/>